<feature type="domain" description="N-acetyltransferase" evidence="1">
    <location>
        <begin position="95"/>
        <end position="136"/>
    </location>
</feature>
<dbReference type="InterPro" id="IPR016181">
    <property type="entry name" value="Acyl_CoA_acyltransferase"/>
</dbReference>
<dbReference type="EMBL" id="BMAV01023031">
    <property type="protein sequence ID" value="GFY78485.1"/>
    <property type="molecule type" value="Genomic_DNA"/>
</dbReference>
<evidence type="ECO:0000259" key="1">
    <source>
        <dbReference type="Pfam" id="PF00583"/>
    </source>
</evidence>
<comment type="caution">
    <text evidence="2">The sequence shown here is derived from an EMBL/GenBank/DDBJ whole genome shotgun (WGS) entry which is preliminary data.</text>
</comment>
<dbReference type="Gene3D" id="3.40.630.30">
    <property type="match status" value="1"/>
</dbReference>
<reference evidence="2" key="1">
    <citation type="submission" date="2020-08" db="EMBL/GenBank/DDBJ databases">
        <title>Multicomponent nature underlies the extraordinary mechanical properties of spider dragline silk.</title>
        <authorList>
            <person name="Kono N."/>
            <person name="Nakamura H."/>
            <person name="Mori M."/>
            <person name="Yoshida Y."/>
            <person name="Ohtoshi R."/>
            <person name="Malay A.D."/>
            <person name="Moran D.A.P."/>
            <person name="Tomita M."/>
            <person name="Numata K."/>
            <person name="Arakawa K."/>
        </authorList>
    </citation>
    <scope>NUCLEOTIDE SEQUENCE</scope>
</reference>
<keyword evidence="4" id="KW-1185">Reference proteome</keyword>
<name>A0A8X7CTJ0_9ARAC</name>
<dbReference type="CDD" id="cd04301">
    <property type="entry name" value="NAT_SF"/>
    <property type="match status" value="1"/>
</dbReference>
<evidence type="ECO:0000313" key="2">
    <source>
        <dbReference type="EMBL" id="GFY78485.1"/>
    </source>
</evidence>
<dbReference type="GO" id="GO:0016747">
    <property type="term" value="F:acyltransferase activity, transferring groups other than amino-acyl groups"/>
    <property type="evidence" value="ECO:0007669"/>
    <property type="project" value="InterPro"/>
</dbReference>
<dbReference type="EMBL" id="BMAV01023031">
    <property type="protein sequence ID" value="GFY78486.1"/>
    <property type="molecule type" value="Genomic_DNA"/>
</dbReference>
<dbReference type="Pfam" id="PF00583">
    <property type="entry name" value="Acetyltransf_1"/>
    <property type="match status" value="1"/>
</dbReference>
<evidence type="ECO:0000313" key="3">
    <source>
        <dbReference type="EMBL" id="GFY78486.1"/>
    </source>
</evidence>
<dbReference type="OrthoDB" id="6432787at2759"/>
<accession>A0A8X7CTJ0</accession>
<sequence>MNHFTTEAICNAARMLVNKSATCTRQMPRTITTIQQQDKDQILAEKEKFSFTIRNACEDDISTIMETRRSIGVHDVLTVVQTAIKLDPQAIKIAQSEEGSIIGTAAATYIGDDENGVHFAGLYFVSPKFRGRGVGVKVRLPPTLYF</sequence>
<organism evidence="2 4">
    <name type="scientific">Trichonephila inaurata madagascariensis</name>
    <dbReference type="NCBI Taxonomy" id="2747483"/>
    <lineage>
        <taxon>Eukaryota</taxon>
        <taxon>Metazoa</taxon>
        <taxon>Ecdysozoa</taxon>
        <taxon>Arthropoda</taxon>
        <taxon>Chelicerata</taxon>
        <taxon>Arachnida</taxon>
        <taxon>Araneae</taxon>
        <taxon>Araneomorphae</taxon>
        <taxon>Entelegynae</taxon>
        <taxon>Araneoidea</taxon>
        <taxon>Nephilidae</taxon>
        <taxon>Trichonephila</taxon>
        <taxon>Trichonephila inaurata</taxon>
    </lineage>
</organism>
<dbReference type="SUPFAM" id="SSF55729">
    <property type="entry name" value="Acyl-CoA N-acyltransferases (Nat)"/>
    <property type="match status" value="1"/>
</dbReference>
<dbReference type="InterPro" id="IPR000182">
    <property type="entry name" value="GNAT_dom"/>
</dbReference>
<gene>
    <name evidence="2" type="primary">AVEN_200388_1</name>
    <name evidence="3" type="ORF">TNIN_4761</name>
    <name evidence="2" type="ORF">TNIN_4762</name>
</gene>
<proteinExistence type="predicted"/>
<evidence type="ECO:0000313" key="4">
    <source>
        <dbReference type="Proteomes" id="UP000886998"/>
    </source>
</evidence>
<dbReference type="Proteomes" id="UP000886998">
    <property type="component" value="Unassembled WGS sequence"/>
</dbReference>
<dbReference type="AlphaFoldDB" id="A0A8X7CTJ0"/>
<protein>
    <submittedName>
        <fullName evidence="2">N-acetyltransferase domain-containing protein</fullName>
    </submittedName>
</protein>